<feature type="domain" description="Prephenate/arogenate dehydrogenase" evidence="2">
    <location>
        <begin position="1"/>
        <end position="259"/>
    </location>
</feature>
<evidence type="ECO:0000256" key="1">
    <source>
        <dbReference type="ARBA" id="ARBA00023002"/>
    </source>
</evidence>
<dbReference type="FunFam" id="3.40.50.720:FF:000232">
    <property type="entry name" value="Prephenate dehydrogenase family protein"/>
    <property type="match status" value="1"/>
</dbReference>
<dbReference type="InterPro" id="IPR050812">
    <property type="entry name" value="Preph/Arog_dehydrog"/>
</dbReference>
<dbReference type="InterPro" id="IPR036291">
    <property type="entry name" value="NAD(P)-bd_dom_sf"/>
</dbReference>
<keyword evidence="4" id="KW-1185">Reference proteome</keyword>
<sequence length="259" mass="29857">MKILIMGAGKMGSFFIDLLSFDHEVGVFEKDPRRLRFTYNCQRFTTLDEVKAFAPQLVINAVTVKYTIPAFEEILPYLPADCIISDIASVKTHLKEFYEQAGHPYVSTHPMFGPTFANLNQLSEENAIIISEGDYMGRIFFKDLYRGLGLHIYEYTFEEHDKTVAYSLSIPFVSTFVFAAVMKHQDAPGTTFKRHMNIARGVLSEDDYLLQEILFNPYTHDQVENICNEMKELLHIIDQKDAKGMKAYLTKIRHNVFEK</sequence>
<dbReference type="Gene3D" id="3.40.50.720">
    <property type="entry name" value="NAD(P)-binding Rossmann-like Domain"/>
    <property type="match status" value="1"/>
</dbReference>
<dbReference type="SUPFAM" id="SSF48179">
    <property type="entry name" value="6-phosphogluconate dehydrogenase C-terminal domain-like"/>
    <property type="match status" value="1"/>
</dbReference>
<protein>
    <submittedName>
        <fullName evidence="3">Prephenate dehydrogenase</fullName>
    </submittedName>
</protein>
<accession>A0A7K0KHA8</accession>
<evidence type="ECO:0000313" key="4">
    <source>
        <dbReference type="Proteomes" id="UP000438914"/>
    </source>
</evidence>
<reference evidence="3 4" key="1">
    <citation type="submission" date="2019-08" db="EMBL/GenBank/DDBJ databases">
        <title>In-depth cultivation of the pig gut microbiome towards novel bacterial diversity and tailored functional studies.</title>
        <authorList>
            <person name="Wylensek D."/>
            <person name="Hitch T.C.A."/>
            <person name="Clavel T."/>
        </authorList>
    </citation>
    <scope>NUCLEOTIDE SEQUENCE [LARGE SCALE GENOMIC DNA]</scope>
    <source>
        <strain evidence="3 4">LKV-178-WT-2A</strain>
    </source>
</reference>
<dbReference type="PANTHER" id="PTHR21363:SF0">
    <property type="entry name" value="PREPHENATE DEHYDROGENASE [NADP(+)]"/>
    <property type="match status" value="1"/>
</dbReference>
<dbReference type="InterPro" id="IPR008927">
    <property type="entry name" value="6-PGluconate_DH-like_C_sf"/>
</dbReference>
<dbReference type="EMBL" id="VUNG01000034">
    <property type="protein sequence ID" value="MST85321.1"/>
    <property type="molecule type" value="Genomic_DNA"/>
</dbReference>
<organism evidence="3 4">
    <name type="scientific">Hallella mizrahii</name>
    <dbReference type="NCBI Taxonomy" id="2606637"/>
    <lineage>
        <taxon>Bacteria</taxon>
        <taxon>Pseudomonadati</taxon>
        <taxon>Bacteroidota</taxon>
        <taxon>Bacteroidia</taxon>
        <taxon>Bacteroidales</taxon>
        <taxon>Prevotellaceae</taxon>
        <taxon>Hallella</taxon>
    </lineage>
</organism>
<comment type="caution">
    <text evidence="3">The sequence shown here is derived from an EMBL/GenBank/DDBJ whole genome shotgun (WGS) entry which is preliminary data.</text>
</comment>
<dbReference type="GO" id="GO:0008977">
    <property type="term" value="F:prephenate dehydrogenase (NAD+) activity"/>
    <property type="evidence" value="ECO:0007669"/>
    <property type="project" value="InterPro"/>
</dbReference>
<name>A0A7K0KHA8_9BACT</name>
<proteinExistence type="predicted"/>
<dbReference type="GO" id="GO:0004665">
    <property type="term" value="F:prephenate dehydrogenase (NADP+) activity"/>
    <property type="evidence" value="ECO:0007669"/>
    <property type="project" value="InterPro"/>
</dbReference>
<dbReference type="Pfam" id="PF02153">
    <property type="entry name" value="PDH_N"/>
    <property type="match status" value="1"/>
</dbReference>
<evidence type="ECO:0000259" key="2">
    <source>
        <dbReference type="PROSITE" id="PS51176"/>
    </source>
</evidence>
<dbReference type="Proteomes" id="UP000438914">
    <property type="component" value="Unassembled WGS sequence"/>
</dbReference>
<dbReference type="PANTHER" id="PTHR21363">
    <property type="entry name" value="PREPHENATE DEHYDROGENASE"/>
    <property type="match status" value="1"/>
</dbReference>
<dbReference type="RefSeq" id="WP_154534906.1">
    <property type="nucleotide sequence ID" value="NZ_VUNG01000034.1"/>
</dbReference>
<evidence type="ECO:0000313" key="3">
    <source>
        <dbReference type="EMBL" id="MST85321.1"/>
    </source>
</evidence>
<keyword evidence="1" id="KW-0560">Oxidoreductase</keyword>
<dbReference type="GO" id="GO:0006571">
    <property type="term" value="P:tyrosine biosynthetic process"/>
    <property type="evidence" value="ECO:0007669"/>
    <property type="project" value="InterPro"/>
</dbReference>
<dbReference type="InterPro" id="IPR046826">
    <property type="entry name" value="PDH_N"/>
</dbReference>
<dbReference type="InterPro" id="IPR003099">
    <property type="entry name" value="Prephen_DH"/>
</dbReference>
<dbReference type="PROSITE" id="PS51176">
    <property type="entry name" value="PDH_ADH"/>
    <property type="match status" value="1"/>
</dbReference>
<dbReference type="GO" id="GO:0070403">
    <property type="term" value="F:NAD+ binding"/>
    <property type="evidence" value="ECO:0007669"/>
    <property type="project" value="InterPro"/>
</dbReference>
<dbReference type="AlphaFoldDB" id="A0A7K0KHA8"/>
<dbReference type="Gene3D" id="1.10.3660.10">
    <property type="entry name" value="6-phosphogluconate dehydrogenase C-terminal like domain"/>
    <property type="match status" value="1"/>
</dbReference>
<dbReference type="SUPFAM" id="SSF51735">
    <property type="entry name" value="NAD(P)-binding Rossmann-fold domains"/>
    <property type="match status" value="1"/>
</dbReference>
<gene>
    <name evidence="3" type="ORF">FYJ73_11695</name>
</gene>